<reference evidence="2" key="2">
    <citation type="journal article" date="2015" name="Fish Shellfish Immunol.">
        <title>Early steps in the European eel (Anguilla anguilla)-Vibrio vulnificus interaction in the gills: Role of the RtxA13 toxin.</title>
        <authorList>
            <person name="Callol A."/>
            <person name="Pajuelo D."/>
            <person name="Ebbesson L."/>
            <person name="Teles M."/>
            <person name="MacKenzie S."/>
            <person name="Amaro C."/>
        </authorList>
    </citation>
    <scope>NUCLEOTIDE SEQUENCE</scope>
</reference>
<evidence type="ECO:0000313" key="2">
    <source>
        <dbReference type="EMBL" id="JAI01642.1"/>
    </source>
</evidence>
<reference evidence="2" key="1">
    <citation type="submission" date="2014-11" db="EMBL/GenBank/DDBJ databases">
        <authorList>
            <person name="Amaro Gonzalez C."/>
        </authorList>
    </citation>
    <scope>NUCLEOTIDE SEQUENCE</scope>
</reference>
<protein>
    <submittedName>
        <fullName evidence="2">Uncharacterized protein</fullName>
    </submittedName>
</protein>
<accession>A0A0E9XGR3</accession>
<evidence type="ECO:0000256" key="1">
    <source>
        <dbReference type="SAM" id="Phobius"/>
    </source>
</evidence>
<keyword evidence="1" id="KW-1133">Transmembrane helix</keyword>
<organism evidence="2">
    <name type="scientific">Anguilla anguilla</name>
    <name type="common">European freshwater eel</name>
    <name type="synonym">Muraena anguilla</name>
    <dbReference type="NCBI Taxonomy" id="7936"/>
    <lineage>
        <taxon>Eukaryota</taxon>
        <taxon>Metazoa</taxon>
        <taxon>Chordata</taxon>
        <taxon>Craniata</taxon>
        <taxon>Vertebrata</taxon>
        <taxon>Euteleostomi</taxon>
        <taxon>Actinopterygii</taxon>
        <taxon>Neopterygii</taxon>
        <taxon>Teleostei</taxon>
        <taxon>Anguilliformes</taxon>
        <taxon>Anguillidae</taxon>
        <taxon>Anguilla</taxon>
    </lineage>
</organism>
<proteinExistence type="predicted"/>
<name>A0A0E9XGR3_ANGAN</name>
<keyword evidence="1" id="KW-0812">Transmembrane</keyword>
<dbReference type="AlphaFoldDB" id="A0A0E9XGR3"/>
<dbReference type="EMBL" id="GBXM01006936">
    <property type="protein sequence ID" value="JAI01642.1"/>
    <property type="molecule type" value="Transcribed_RNA"/>
</dbReference>
<feature type="transmembrane region" description="Helical" evidence="1">
    <location>
        <begin position="59"/>
        <end position="81"/>
    </location>
</feature>
<keyword evidence="1" id="KW-0472">Membrane</keyword>
<sequence>MLCLFFLGTTMKNLVSLNWGRKGSFFLRCIRYVKLSFGEKRSLQQYTCGNGKKKELLQIYIYIVKMGYFDLYVISAIYNALN</sequence>